<name>A0A803R532_CANSA</name>
<evidence type="ECO:0000313" key="2">
    <source>
        <dbReference type="EnsemblPlants" id="cds.novel_model_5211_5bd9a17a"/>
    </source>
</evidence>
<organism evidence="2 3">
    <name type="scientific">Cannabis sativa</name>
    <name type="common">Hemp</name>
    <name type="synonym">Marijuana</name>
    <dbReference type="NCBI Taxonomy" id="3483"/>
    <lineage>
        <taxon>Eukaryota</taxon>
        <taxon>Viridiplantae</taxon>
        <taxon>Streptophyta</taxon>
        <taxon>Embryophyta</taxon>
        <taxon>Tracheophyta</taxon>
        <taxon>Spermatophyta</taxon>
        <taxon>Magnoliopsida</taxon>
        <taxon>eudicotyledons</taxon>
        <taxon>Gunneridae</taxon>
        <taxon>Pentapetalae</taxon>
        <taxon>rosids</taxon>
        <taxon>fabids</taxon>
        <taxon>Rosales</taxon>
        <taxon>Cannabaceae</taxon>
        <taxon>Cannabis</taxon>
    </lineage>
</organism>
<evidence type="ECO:0000256" key="1">
    <source>
        <dbReference type="SAM" id="MobiDB-lite"/>
    </source>
</evidence>
<sequence length="89" mass="10208">MYRLMPSMGGVRTLIQLSLAFILFVAIQYYHSTITVQDIESVHFRFKPAQPNSRSDTRFVLPARVNGEKTHMRRSGPNPVGNHRPPSRQ</sequence>
<evidence type="ECO:0000313" key="3">
    <source>
        <dbReference type="Proteomes" id="UP000596661"/>
    </source>
</evidence>
<proteinExistence type="predicted"/>
<dbReference type="AlphaFoldDB" id="A0A803R532"/>
<dbReference type="EMBL" id="UZAU01000584">
    <property type="status" value="NOT_ANNOTATED_CDS"/>
    <property type="molecule type" value="Genomic_DNA"/>
</dbReference>
<dbReference type="Gramene" id="novel_model_5211_5bd9a17a">
    <property type="protein sequence ID" value="cds.novel_model_5211_5bd9a17a"/>
    <property type="gene ID" value="novel_gene_2709_5bd9a17a"/>
</dbReference>
<dbReference type="EnsemblPlants" id="novel_model_5211_5bd9a17a">
    <property type="protein sequence ID" value="cds.novel_model_5211_5bd9a17a"/>
    <property type="gene ID" value="novel_gene_2709_5bd9a17a"/>
</dbReference>
<reference evidence="2" key="2">
    <citation type="submission" date="2021-03" db="UniProtKB">
        <authorList>
            <consortium name="EnsemblPlants"/>
        </authorList>
    </citation>
    <scope>IDENTIFICATION</scope>
</reference>
<accession>A0A803R532</accession>
<keyword evidence="3" id="KW-1185">Reference proteome</keyword>
<protein>
    <submittedName>
        <fullName evidence="2">Uncharacterized protein</fullName>
    </submittedName>
</protein>
<feature type="region of interest" description="Disordered" evidence="1">
    <location>
        <begin position="64"/>
        <end position="89"/>
    </location>
</feature>
<reference evidence="2" key="1">
    <citation type="submission" date="2018-11" db="EMBL/GenBank/DDBJ databases">
        <authorList>
            <person name="Grassa J C."/>
        </authorList>
    </citation>
    <scope>NUCLEOTIDE SEQUENCE [LARGE SCALE GENOMIC DNA]</scope>
</reference>
<dbReference type="Proteomes" id="UP000596661">
    <property type="component" value="Chromosome 6"/>
</dbReference>